<accession>W7YGK4</accession>
<feature type="transmembrane region" description="Helical" evidence="1">
    <location>
        <begin position="128"/>
        <end position="148"/>
    </location>
</feature>
<feature type="transmembrane region" description="Helical" evidence="1">
    <location>
        <begin position="328"/>
        <end position="351"/>
    </location>
</feature>
<evidence type="ECO:0000313" key="4">
    <source>
        <dbReference type="Proteomes" id="UP000019364"/>
    </source>
</evidence>
<keyword evidence="1" id="KW-1133">Transmembrane helix</keyword>
<dbReference type="InterPro" id="IPR011642">
    <property type="entry name" value="Gate_dom"/>
</dbReference>
<dbReference type="Pfam" id="PF07670">
    <property type="entry name" value="Gate"/>
    <property type="match status" value="1"/>
</dbReference>
<feature type="transmembrane region" description="Helical" evidence="1">
    <location>
        <begin position="389"/>
        <end position="411"/>
    </location>
</feature>
<proteinExistence type="predicted"/>
<dbReference type="STRING" id="1236976.JCM16418_672"/>
<name>W7YGK4_9BACL</name>
<reference evidence="3 4" key="1">
    <citation type="journal article" date="2014" name="Genome Announc.">
        <title>Draft Genome Sequence of Paenibacillus pini JCM 16418T, Isolated from the Rhizosphere of Pine Tree.</title>
        <authorList>
            <person name="Yuki M."/>
            <person name="Oshima K."/>
            <person name="Suda W."/>
            <person name="Oshida Y."/>
            <person name="Kitamura K."/>
            <person name="Iida Y."/>
            <person name="Hattori M."/>
            <person name="Ohkuma M."/>
        </authorList>
    </citation>
    <scope>NUCLEOTIDE SEQUENCE [LARGE SCALE GENOMIC DNA]</scope>
    <source>
        <strain evidence="3 4">JCM 16418</strain>
    </source>
</reference>
<feature type="transmembrane region" description="Helical" evidence="1">
    <location>
        <begin position="236"/>
        <end position="260"/>
    </location>
</feature>
<gene>
    <name evidence="3" type="ORF">JCM16418_672</name>
</gene>
<sequence>MKKNDLNTTTSLKSTLFMGACALLLVVAIVSAPAPAFQASLQGLTLWWQIVFPALLPFLVLSEILMAYGFVHAIGALLNPLMRKVFGLPGTGGWVLIMGMTTGYPSGARATQQLYRQGDISGNDAAKLAMLSHFCNPLMILLVIATGLMHQPSAGYALIVIHWLSGLLAFLTVYPPLKQQRRKSTAMNSGPLPTDSISSTVLPQANEYHMRHMFHAAENARASDGRSFGRMLGESVTNAVQTLMMIGGYIIIFSVITQIFSRVLPSQLPLATYWQHGLFEIHLGAKAVSIAGIPSAVLQWSILSALLGFSGISALLQTKSMLANTGASWFTFIFLKLLHAGYAFLMTWLTWPLLKRFFEASNPAFLPEPALRSKELFISPNLWSTFPNILGWQGIILCGLIILSLAVKLIATKRIH</sequence>
<keyword evidence="1" id="KW-0472">Membrane</keyword>
<dbReference type="RefSeq" id="WP_052020015.1">
    <property type="nucleotide sequence ID" value="NZ_BAVZ01000001.1"/>
</dbReference>
<feature type="transmembrane region" description="Helical" evidence="1">
    <location>
        <begin position="54"/>
        <end position="78"/>
    </location>
</feature>
<protein>
    <submittedName>
        <fullName evidence="3">Membrane protein</fullName>
    </submittedName>
</protein>
<evidence type="ECO:0000259" key="2">
    <source>
        <dbReference type="Pfam" id="PF07670"/>
    </source>
</evidence>
<feature type="transmembrane region" description="Helical" evidence="1">
    <location>
        <begin position="154"/>
        <end position="174"/>
    </location>
</feature>
<evidence type="ECO:0000313" key="3">
    <source>
        <dbReference type="EMBL" id="GAF06698.1"/>
    </source>
</evidence>
<organism evidence="3 4">
    <name type="scientific">Paenibacillus pini JCM 16418</name>
    <dbReference type="NCBI Taxonomy" id="1236976"/>
    <lineage>
        <taxon>Bacteria</taxon>
        <taxon>Bacillati</taxon>
        <taxon>Bacillota</taxon>
        <taxon>Bacilli</taxon>
        <taxon>Bacillales</taxon>
        <taxon>Paenibacillaceae</taxon>
        <taxon>Paenibacillus</taxon>
    </lineage>
</organism>
<evidence type="ECO:0000256" key="1">
    <source>
        <dbReference type="SAM" id="Phobius"/>
    </source>
</evidence>
<keyword evidence="1" id="KW-0812">Transmembrane</keyword>
<dbReference type="OrthoDB" id="1645614at2"/>
<dbReference type="EMBL" id="BAVZ01000001">
    <property type="protein sequence ID" value="GAF06698.1"/>
    <property type="molecule type" value="Genomic_DNA"/>
</dbReference>
<dbReference type="AlphaFoldDB" id="W7YGK4"/>
<keyword evidence="4" id="KW-1185">Reference proteome</keyword>
<comment type="caution">
    <text evidence="3">The sequence shown here is derived from an EMBL/GenBank/DDBJ whole genome shotgun (WGS) entry which is preliminary data.</text>
</comment>
<feature type="domain" description="Nucleoside transporter/FeoB GTPase Gate" evidence="2">
    <location>
        <begin position="51"/>
        <end position="144"/>
    </location>
</feature>
<dbReference type="eggNOG" id="COG3314">
    <property type="taxonomic scope" value="Bacteria"/>
</dbReference>
<feature type="transmembrane region" description="Helical" evidence="1">
    <location>
        <begin position="297"/>
        <end position="316"/>
    </location>
</feature>
<dbReference type="Proteomes" id="UP000019364">
    <property type="component" value="Unassembled WGS sequence"/>
</dbReference>